<dbReference type="AlphaFoldDB" id="A0A7J6QVA8"/>
<proteinExistence type="predicted"/>
<name>A0A7J6QVA8_PEROL</name>
<organism evidence="1 2">
    <name type="scientific">Perkinsus olseni</name>
    <name type="common">Perkinsus atlanticus</name>
    <dbReference type="NCBI Taxonomy" id="32597"/>
    <lineage>
        <taxon>Eukaryota</taxon>
        <taxon>Sar</taxon>
        <taxon>Alveolata</taxon>
        <taxon>Perkinsozoa</taxon>
        <taxon>Perkinsea</taxon>
        <taxon>Perkinsida</taxon>
        <taxon>Perkinsidae</taxon>
        <taxon>Perkinsus</taxon>
    </lineage>
</organism>
<comment type="caution">
    <text evidence="1">The sequence shown here is derived from an EMBL/GenBank/DDBJ whole genome shotgun (WGS) entry which is preliminary data.</text>
</comment>
<evidence type="ECO:0000313" key="2">
    <source>
        <dbReference type="Proteomes" id="UP000574390"/>
    </source>
</evidence>
<dbReference type="EMBL" id="JABANM010026906">
    <property type="protein sequence ID" value="KAF4712213.1"/>
    <property type="molecule type" value="Genomic_DNA"/>
</dbReference>
<feature type="non-terminal residue" evidence="1">
    <location>
        <position position="100"/>
    </location>
</feature>
<dbReference type="Proteomes" id="UP000574390">
    <property type="component" value="Unassembled WGS sequence"/>
</dbReference>
<reference evidence="1 2" key="1">
    <citation type="submission" date="2020-04" db="EMBL/GenBank/DDBJ databases">
        <title>Perkinsus olseni comparative genomics.</title>
        <authorList>
            <person name="Bogema D.R."/>
        </authorList>
    </citation>
    <scope>NUCLEOTIDE SEQUENCE [LARGE SCALE GENOMIC DNA]</scope>
    <source>
        <strain evidence="1">ATCC PRA-205</strain>
    </source>
</reference>
<sequence length="100" mass="11198">AYDIGRTGLYNNICLFDSTRYPSRTFLYDLGGSSSGSIRFKIGVDIPGLGEDEAVEAHVLFYPRLWHAIRGDRCELRLRVKTPGVLSLSTISSYVQRAKL</sequence>
<gene>
    <name evidence="1" type="ORF">FOZ62_015154</name>
</gene>
<feature type="non-terminal residue" evidence="1">
    <location>
        <position position="1"/>
    </location>
</feature>
<evidence type="ECO:0000313" key="1">
    <source>
        <dbReference type="EMBL" id="KAF4712213.1"/>
    </source>
</evidence>
<protein>
    <submittedName>
        <fullName evidence="1">Uncharacterized protein</fullName>
    </submittedName>
</protein>
<accession>A0A7J6QVA8</accession>